<dbReference type="GO" id="GO:0000287">
    <property type="term" value="F:magnesium ion binding"/>
    <property type="evidence" value="ECO:0007669"/>
    <property type="project" value="InterPro"/>
</dbReference>
<name>A0A8H7WEG3_9HELO</name>
<keyword evidence="2" id="KW-0378">Hydrolase</keyword>
<dbReference type="InterPro" id="IPR023943">
    <property type="entry name" value="Enolase-ppase_E1"/>
</dbReference>
<dbReference type="GO" id="GO:0019509">
    <property type="term" value="P:L-methionine salvage from methylthioadenosine"/>
    <property type="evidence" value="ECO:0007669"/>
    <property type="project" value="InterPro"/>
</dbReference>
<organism evidence="4 5">
    <name type="scientific">Cadophora malorum</name>
    <dbReference type="NCBI Taxonomy" id="108018"/>
    <lineage>
        <taxon>Eukaryota</taxon>
        <taxon>Fungi</taxon>
        <taxon>Dikarya</taxon>
        <taxon>Ascomycota</taxon>
        <taxon>Pezizomycotina</taxon>
        <taxon>Leotiomycetes</taxon>
        <taxon>Helotiales</taxon>
        <taxon>Ploettnerulaceae</taxon>
        <taxon>Cadophora</taxon>
    </lineage>
</organism>
<evidence type="ECO:0000256" key="2">
    <source>
        <dbReference type="ARBA" id="ARBA00022801"/>
    </source>
</evidence>
<reference evidence="4" key="1">
    <citation type="submission" date="2021-02" db="EMBL/GenBank/DDBJ databases">
        <title>Genome sequence Cadophora malorum strain M34.</title>
        <authorList>
            <person name="Stefanovic E."/>
            <person name="Vu D."/>
            <person name="Scully C."/>
            <person name="Dijksterhuis J."/>
            <person name="Roader J."/>
            <person name="Houbraken J."/>
        </authorList>
    </citation>
    <scope>NUCLEOTIDE SEQUENCE</scope>
    <source>
        <strain evidence="4">M34</strain>
    </source>
</reference>
<dbReference type="EMBL" id="JAFJYH010000036">
    <property type="protein sequence ID" value="KAG4423344.1"/>
    <property type="molecule type" value="Genomic_DNA"/>
</dbReference>
<gene>
    <name evidence="4" type="ORF">IFR04_003578</name>
</gene>
<dbReference type="NCBIfam" id="TIGR01691">
    <property type="entry name" value="enolase-ppase"/>
    <property type="match status" value="1"/>
</dbReference>
<dbReference type="OrthoDB" id="272500at2759"/>
<dbReference type="InterPro" id="IPR023214">
    <property type="entry name" value="HAD_sf"/>
</dbReference>
<accession>A0A8H7WEG3</accession>
<keyword evidence="5" id="KW-1185">Reference proteome</keyword>
<proteinExistence type="predicted"/>
<dbReference type="AlphaFoldDB" id="A0A8H7WEG3"/>
<evidence type="ECO:0000313" key="4">
    <source>
        <dbReference type="EMBL" id="KAG4423344.1"/>
    </source>
</evidence>
<dbReference type="Proteomes" id="UP000664132">
    <property type="component" value="Unassembled WGS sequence"/>
</dbReference>
<dbReference type="PANTHER" id="PTHR20371">
    <property type="entry name" value="ENOLASE-PHOSPHATASE E1"/>
    <property type="match status" value="1"/>
</dbReference>
<dbReference type="Gene3D" id="3.40.50.1000">
    <property type="entry name" value="HAD superfamily/HAD-like"/>
    <property type="match status" value="1"/>
</dbReference>
<keyword evidence="3" id="KW-0486">Methionine biosynthesis</keyword>
<dbReference type="GO" id="GO:0043874">
    <property type="term" value="F:acireductone synthase activity"/>
    <property type="evidence" value="ECO:0007669"/>
    <property type="project" value="InterPro"/>
</dbReference>
<comment type="caution">
    <text evidence="4">The sequence shown here is derived from an EMBL/GenBank/DDBJ whole genome shotgun (WGS) entry which is preliminary data.</text>
</comment>
<evidence type="ECO:0000256" key="3">
    <source>
        <dbReference type="ARBA" id="ARBA00023167"/>
    </source>
</evidence>
<evidence type="ECO:0000256" key="1">
    <source>
        <dbReference type="ARBA" id="ARBA00022605"/>
    </source>
</evidence>
<dbReference type="Gene3D" id="1.10.720.60">
    <property type="match status" value="1"/>
</dbReference>
<dbReference type="PANTHER" id="PTHR20371:SF1">
    <property type="entry name" value="ENOLASE-PHOSPHATASE E1"/>
    <property type="match status" value="1"/>
</dbReference>
<dbReference type="InterPro" id="IPR036412">
    <property type="entry name" value="HAD-like_sf"/>
</dbReference>
<evidence type="ECO:0000313" key="5">
    <source>
        <dbReference type="Proteomes" id="UP000664132"/>
    </source>
</evidence>
<protein>
    <recommendedName>
        <fullName evidence="6">Enolase-phosphatase E1</fullName>
    </recommendedName>
</protein>
<keyword evidence="1" id="KW-0028">Amino-acid biosynthesis</keyword>
<sequence>MFPYFLHTLTTNLSTLWTSHTFTPYLSAFPSSHTTSPSTFLSHINHLVSTDTKTAPLKNLQGYIWLSGYESGELKCPLFKDVLPAFKRWREQGKRIVIYSSGSVAAQKLLFRYTEDGDLTGFLEGYFDTVNAGMKGERESYTKIFEAMREVEGDGKSVEDIGRWLFCSDRVEEVDAAREAGMQAVVVVREGNAPLSEGDRERHVLVEGVDEIGSVEVK</sequence>
<evidence type="ECO:0008006" key="6">
    <source>
        <dbReference type="Google" id="ProtNLM"/>
    </source>
</evidence>
<dbReference type="SUPFAM" id="SSF56784">
    <property type="entry name" value="HAD-like"/>
    <property type="match status" value="1"/>
</dbReference>